<keyword evidence="3" id="KW-1185">Reference proteome</keyword>
<dbReference type="Pfam" id="PF23275">
    <property type="entry name" value="TPR_23"/>
    <property type="match status" value="1"/>
</dbReference>
<organism evidence="2 3">
    <name type="scientific">Nocardia otitidiscaviarum</name>
    <dbReference type="NCBI Taxonomy" id="1823"/>
    <lineage>
        <taxon>Bacteria</taxon>
        <taxon>Bacillati</taxon>
        <taxon>Actinomycetota</taxon>
        <taxon>Actinomycetes</taxon>
        <taxon>Mycobacteriales</taxon>
        <taxon>Nocardiaceae</taxon>
        <taxon>Nocardia</taxon>
    </lineage>
</organism>
<dbReference type="EMBL" id="UGRY01000002">
    <property type="protein sequence ID" value="SUA72879.1"/>
    <property type="molecule type" value="Genomic_DNA"/>
</dbReference>
<gene>
    <name evidence="2" type="ORF">NCTC1934_00309</name>
</gene>
<evidence type="ECO:0000259" key="1">
    <source>
        <dbReference type="Pfam" id="PF23275"/>
    </source>
</evidence>
<protein>
    <recommendedName>
        <fullName evidence="1">TPR repeat domain-containing protein</fullName>
    </recommendedName>
</protein>
<sequence>MSGVPIPTVSQVRDWDLDALARQGSYWAQQAARFKIELDAAYNAVGNSVDYLVGKFGNGARDKGLIVRDQGYKGVGALETAGEAIAIGIEPVRFAKTTVTSLLATITAGGYQWGEDGSVTLSLSQLANAMSDTDRDAAVIKLAALQRQADQYSTSMKAALAAAGVAAQSVADGINAAMADLPSGGEGSQNPAVDATTGERLGEKVSQPGQIPPEVLTQIDQVFDQTSLTDAEKAALAAGDTVVVPASTLEFTQKFLESAGPDGFARLSEQLSAQGPEGQAKAQALANSVMLLSNENVKGVKADGKQVAGGYEQLPQEYRDMISSRVIEHPGARPDSPGYLPDGNTNTYPDPDGLGQYRAGAQHYENLARFTGALSLADDSYIPGTKLSTELYRQGGFLATMVNDNAHQEWGLPVDGATLQHSVENTVDIAARSKDATTVLFTGEGTPEQLGADYDRVSTVVPLLEYDWSDDSTQRSPVDRMLEWIPADGDARNPSDPVSVANADRADLAARGFIDLVTTTSENTQDNAFAQLMNIGEDGRSLGQVNPELAQRLEGITARYLNDIGGIPALDGHPEFTGDAKVGKGDATRLFALIATDPTAAEQLVRDVALQQDANAYSYGAQGPGQLGSNLYGEINGNLQRYLESGIQAEALHRGIVLDNQDAIDAYNKALRDNFIKDAGSTLGGLPGGWFPGAVGFAVDAPGLYGGPQVTGLPDMNIELPNAELSVSKTIPGSNLSQLLSIAHAAGIPPEAVQQELASSSRSSGSVPVTRVENGQTVFLPLNEIAANPNIPIADYEQALTKVLTKEGYDVSQFTTIRDTTYSGGTADKKPMIIEDQGQWAGLQTGNDEKGSTR</sequence>
<feature type="domain" description="TPR repeat" evidence="1">
    <location>
        <begin position="225"/>
        <end position="474"/>
    </location>
</feature>
<accession>A0A378Y938</accession>
<dbReference type="AlphaFoldDB" id="A0A378Y938"/>
<dbReference type="OrthoDB" id="1187707at2"/>
<evidence type="ECO:0000313" key="3">
    <source>
        <dbReference type="Proteomes" id="UP000255467"/>
    </source>
</evidence>
<dbReference type="RefSeq" id="WP_039816508.1">
    <property type="nucleotide sequence ID" value="NZ_UGRY01000002.1"/>
</dbReference>
<dbReference type="InterPro" id="IPR057037">
    <property type="entry name" value="TPR_rep_actino"/>
</dbReference>
<evidence type="ECO:0000313" key="2">
    <source>
        <dbReference type="EMBL" id="SUA72879.1"/>
    </source>
</evidence>
<proteinExistence type="predicted"/>
<name>A0A378Y938_9NOCA</name>
<reference evidence="2 3" key="1">
    <citation type="submission" date="2018-06" db="EMBL/GenBank/DDBJ databases">
        <authorList>
            <consortium name="Pathogen Informatics"/>
            <person name="Doyle S."/>
        </authorList>
    </citation>
    <scope>NUCLEOTIDE SEQUENCE [LARGE SCALE GENOMIC DNA]</scope>
    <source>
        <strain evidence="2 3">NCTC1934</strain>
    </source>
</reference>
<dbReference type="Proteomes" id="UP000255467">
    <property type="component" value="Unassembled WGS sequence"/>
</dbReference>